<dbReference type="Proteomes" id="UP000178946">
    <property type="component" value="Unassembled WGS sequence"/>
</dbReference>
<organism evidence="2 3">
    <name type="scientific">Candidatus Wolfebacteria bacterium RIFCSPLOWO2_01_FULL_45_19</name>
    <dbReference type="NCBI Taxonomy" id="1802557"/>
    <lineage>
        <taxon>Bacteria</taxon>
        <taxon>Candidatus Wolfeibacteriota</taxon>
    </lineage>
</organism>
<proteinExistence type="predicted"/>
<accession>A0A1F8DSS3</accession>
<keyword evidence="1" id="KW-1133">Transmembrane helix</keyword>
<sequence length="690" mass="77699">MPRAPKKNVSGFLQDIKHSSVSLPRASERPFGVAPTKRVFSAPKKIVFVKERTVGHKAPFKTTRVFTISALAGLFIAGFFIFNIFNLKDDFTASAKNISAYFADAKVAFLNFNPSGAKASFLEAGRELESVRNKANRYKLFEFSKLLGSFAPAFKEIPAFFGNLGQFSELAFKISNISERLLRDGARSVFNGRGEYLIKDIEMLRTDIKTLRELSVTLRNQTRMLADMNGEDYLAMDIELMRIDELLGGILSILNGPGERHIAIFFQNPSEMRPSGGFIGSYADVVFQNGNIVKFDTRDIYDPDGQLDLKVIPPRQMQSLTATWGARDANWFFNFPTSAQKVLYFLEKSKMYSERIITFDGAIAVNANVVKDILEVVGPIDVPEYDLVIDAENFLLEIQEEVRTGRDRQIQQPKKILKTIAPILIKRLVAMNETGQKELILKIRERVAKKDIQAYFRDKRVQNFVLRSDAAGEVFQLPSGFFGDYLAVVNANIAGGKTDIFMSQSIDLTSSIDASGRIRNNLQITRTHDGHTQKQSWYRALNQNFIKIFTVPGFKIISAQGNHAKTVKPQIDYDSAGYVKDPDLEKIEGEKGKIEISNEAGKTTFGTWFSVEAGKTKTLEIDYEREGFLPSDGKIYQFVFEKQSGVNSSFKLSFEAPPGFRWHESNSAFFTYKTDNPNGRIIIHLTLIKS</sequence>
<dbReference type="EMBL" id="MGIR01000001">
    <property type="protein sequence ID" value="OGM91670.1"/>
    <property type="molecule type" value="Genomic_DNA"/>
</dbReference>
<gene>
    <name evidence="2" type="ORF">A3A20_01905</name>
</gene>
<evidence type="ECO:0008006" key="4">
    <source>
        <dbReference type="Google" id="ProtNLM"/>
    </source>
</evidence>
<evidence type="ECO:0000313" key="3">
    <source>
        <dbReference type="Proteomes" id="UP000178946"/>
    </source>
</evidence>
<keyword evidence="1" id="KW-0472">Membrane</keyword>
<dbReference type="AlphaFoldDB" id="A0A1F8DSS3"/>
<evidence type="ECO:0000256" key="1">
    <source>
        <dbReference type="SAM" id="Phobius"/>
    </source>
</evidence>
<reference evidence="2 3" key="1">
    <citation type="journal article" date="2016" name="Nat. Commun.">
        <title>Thousands of microbial genomes shed light on interconnected biogeochemical processes in an aquifer system.</title>
        <authorList>
            <person name="Anantharaman K."/>
            <person name="Brown C.T."/>
            <person name="Hug L.A."/>
            <person name="Sharon I."/>
            <person name="Castelle C.J."/>
            <person name="Probst A.J."/>
            <person name="Thomas B.C."/>
            <person name="Singh A."/>
            <person name="Wilkins M.J."/>
            <person name="Karaoz U."/>
            <person name="Brodie E.L."/>
            <person name="Williams K.H."/>
            <person name="Hubbard S.S."/>
            <person name="Banfield J.F."/>
        </authorList>
    </citation>
    <scope>NUCLEOTIDE SEQUENCE [LARGE SCALE GENOMIC DNA]</scope>
</reference>
<dbReference type="InterPro" id="IPR025101">
    <property type="entry name" value="DUF4012"/>
</dbReference>
<keyword evidence="1" id="KW-0812">Transmembrane</keyword>
<feature type="transmembrane region" description="Helical" evidence="1">
    <location>
        <begin position="65"/>
        <end position="85"/>
    </location>
</feature>
<protein>
    <recommendedName>
        <fullName evidence="4">DUF4012 domain-containing protein</fullName>
    </recommendedName>
</protein>
<dbReference type="Pfam" id="PF13196">
    <property type="entry name" value="DUF4012"/>
    <property type="match status" value="1"/>
</dbReference>
<dbReference type="STRING" id="1802557.A3A20_01905"/>
<name>A0A1F8DSS3_9BACT</name>
<comment type="caution">
    <text evidence="2">The sequence shown here is derived from an EMBL/GenBank/DDBJ whole genome shotgun (WGS) entry which is preliminary data.</text>
</comment>
<evidence type="ECO:0000313" key="2">
    <source>
        <dbReference type="EMBL" id="OGM91670.1"/>
    </source>
</evidence>